<reference evidence="13 14" key="1">
    <citation type="submission" date="2016-07" db="EMBL/GenBank/DDBJ databases">
        <title>Pervasive Adenine N6-methylation of Active Genes in Fungi.</title>
        <authorList>
            <consortium name="DOE Joint Genome Institute"/>
            <person name="Mondo S.J."/>
            <person name="Dannebaum R.O."/>
            <person name="Kuo R.C."/>
            <person name="Labutti K."/>
            <person name="Haridas S."/>
            <person name="Kuo A."/>
            <person name="Salamov A."/>
            <person name="Ahrendt S.R."/>
            <person name="Lipzen A."/>
            <person name="Sullivan W."/>
            <person name="Andreopoulos W.B."/>
            <person name="Clum A."/>
            <person name="Lindquist E."/>
            <person name="Daum C."/>
            <person name="Ramamoorthy G.K."/>
            <person name="Gryganskyi A."/>
            <person name="Culley D."/>
            <person name="Magnuson J.K."/>
            <person name="James T.Y."/>
            <person name="O'Malley M.A."/>
            <person name="Stajich J.E."/>
            <person name="Spatafora J.W."/>
            <person name="Visel A."/>
            <person name="Grigoriev I.V."/>
        </authorList>
    </citation>
    <scope>NUCLEOTIDE SEQUENCE [LARGE SCALE GENOMIC DNA]</scope>
    <source>
        <strain evidence="13 14">CBS 129021</strain>
    </source>
</reference>
<comment type="similarity">
    <text evidence="3">Belongs to the glycosyl hydrolase 18 family. Chitinase class V subfamily.</text>
</comment>
<evidence type="ECO:0000256" key="9">
    <source>
        <dbReference type="ARBA" id="ARBA00023295"/>
    </source>
</evidence>
<feature type="domain" description="GH18" evidence="12">
    <location>
        <begin position="1"/>
        <end position="204"/>
    </location>
</feature>
<dbReference type="GO" id="GO:0005576">
    <property type="term" value="C:extracellular region"/>
    <property type="evidence" value="ECO:0007669"/>
    <property type="project" value="UniProtKB-SubCell"/>
</dbReference>
<dbReference type="InterPro" id="IPR001223">
    <property type="entry name" value="Glyco_hydro18_cat"/>
</dbReference>
<dbReference type="Gene3D" id="3.20.20.80">
    <property type="entry name" value="Glycosidases"/>
    <property type="match status" value="2"/>
</dbReference>
<evidence type="ECO:0000256" key="3">
    <source>
        <dbReference type="ARBA" id="ARBA00008682"/>
    </source>
</evidence>
<dbReference type="PROSITE" id="PS51910">
    <property type="entry name" value="GH18_2"/>
    <property type="match status" value="1"/>
</dbReference>
<evidence type="ECO:0000256" key="8">
    <source>
        <dbReference type="ARBA" id="ARBA00023277"/>
    </source>
</evidence>
<dbReference type="InParanoid" id="A0A1Y2DSA0"/>
<gene>
    <name evidence="13" type="ORF">BCR38DRAFT_517463</name>
</gene>
<keyword evidence="9 11" id="KW-0326">Glycosidase</keyword>
<evidence type="ECO:0000259" key="12">
    <source>
        <dbReference type="PROSITE" id="PS51910"/>
    </source>
</evidence>
<organism evidence="13 14">
    <name type="scientific">Pseudomassariella vexata</name>
    <dbReference type="NCBI Taxonomy" id="1141098"/>
    <lineage>
        <taxon>Eukaryota</taxon>
        <taxon>Fungi</taxon>
        <taxon>Dikarya</taxon>
        <taxon>Ascomycota</taxon>
        <taxon>Pezizomycotina</taxon>
        <taxon>Sordariomycetes</taxon>
        <taxon>Xylariomycetidae</taxon>
        <taxon>Amphisphaeriales</taxon>
        <taxon>Pseudomassariaceae</taxon>
        <taxon>Pseudomassariella</taxon>
    </lineage>
</organism>
<dbReference type="RefSeq" id="XP_040713987.1">
    <property type="nucleotide sequence ID" value="XM_040865115.1"/>
</dbReference>
<dbReference type="OrthoDB" id="76388at2759"/>
<dbReference type="InterPro" id="IPR001579">
    <property type="entry name" value="Glyco_hydro_18_chit_AS"/>
</dbReference>
<comment type="catalytic activity">
    <reaction evidence="1">
        <text>Random endo-hydrolysis of N-acetyl-beta-D-glucosaminide (1-&gt;4)-beta-linkages in chitin and chitodextrins.</text>
        <dbReference type="EC" id="3.2.1.14"/>
    </reaction>
</comment>
<accession>A0A1Y2DSA0</accession>
<comment type="caution">
    <text evidence="13">The sequence shown here is derived from an EMBL/GenBank/DDBJ whole genome shotgun (WGS) entry which is preliminary data.</text>
</comment>
<dbReference type="InterPro" id="IPR029070">
    <property type="entry name" value="Chitinase_insertion_sf"/>
</dbReference>
<evidence type="ECO:0000256" key="1">
    <source>
        <dbReference type="ARBA" id="ARBA00000822"/>
    </source>
</evidence>
<protein>
    <recommendedName>
        <fullName evidence="4">chitinase</fullName>
        <ecNumber evidence="4">3.2.1.14</ecNumber>
    </recommendedName>
</protein>
<dbReference type="InterPro" id="IPR017853">
    <property type="entry name" value="GH"/>
</dbReference>
<dbReference type="AlphaFoldDB" id="A0A1Y2DSA0"/>
<dbReference type="SUPFAM" id="SSF51445">
    <property type="entry name" value="(Trans)glycosidases"/>
    <property type="match status" value="1"/>
</dbReference>
<evidence type="ECO:0000313" key="13">
    <source>
        <dbReference type="EMBL" id="ORY62151.1"/>
    </source>
</evidence>
<dbReference type="GO" id="GO:0000272">
    <property type="term" value="P:polysaccharide catabolic process"/>
    <property type="evidence" value="ECO:0007669"/>
    <property type="project" value="UniProtKB-KW"/>
</dbReference>
<keyword evidence="6 11" id="KW-0378">Hydrolase</keyword>
<dbReference type="GO" id="GO:0008061">
    <property type="term" value="F:chitin binding"/>
    <property type="evidence" value="ECO:0007669"/>
    <property type="project" value="InterPro"/>
</dbReference>
<keyword evidence="14" id="KW-1185">Reference proteome</keyword>
<evidence type="ECO:0000256" key="10">
    <source>
        <dbReference type="ARBA" id="ARBA00023326"/>
    </source>
</evidence>
<evidence type="ECO:0000256" key="11">
    <source>
        <dbReference type="RuleBase" id="RU000489"/>
    </source>
</evidence>
<evidence type="ECO:0000256" key="6">
    <source>
        <dbReference type="ARBA" id="ARBA00022801"/>
    </source>
</evidence>
<dbReference type="PROSITE" id="PS01095">
    <property type="entry name" value="GH18_1"/>
    <property type="match status" value="1"/>
</dbReference>
<proteinExistence type="inferred from homology"/>
<dbReference type="PANTHER" id="PTHR11177">
    <property type="entry name" value="CHITINASE"/>
    <property type="match status" value="1"/>
</dbReference>
<keyword evidence="8" id="KW-0119">Carbohydrate metabolism</keyword>
<sequence length="204" mass="22630">MAKPGKNAYGIVQQFFIHKKNNPPLKTFASSAVKMMVDYSFDGLDIDWEYPADSTEPQYFVTLLEACRNALDSYSSKQHFDYKNMMAYDYAGGFDESSTGHQSNIFKDGPNPNATKFNTDDAIKSYLSQGIDPQKINLGLPLYGRSFEATKGIGRLYSGVVASDADPPGTVEEWDDIAKESYSIDHATGELITYDNVRAAEAKL</sequence>
<name>A0A1Y2DSA0_9PEZI</name>
<dbReference type="InterPro" id="IPR050314">
    <property type="entry name" value="Glycosyl_Hydrlase_18"/>
</dbReference>
<dbReference type="PANTHER" id="PTHR11177:SF317">
    <property type="entry name" value="CHITINASE 12-RELATED"/>
    <property type="match status" value="1"/>
</dbReference>
<dbReference type="GO" id="GO:0006032">
    <property type="term" value="P:chitin catabolic process"/>
    <property type="evidence" value="ECO:0007669"/>
    <property type="project" value="UniProtKB-KW"/>
</dbReference>
<evidence type="ECO:0000256" key="7">
    <source>
        <dbReference type="ARBA" id="ARBA00023024"/>
    </source>
</evidence>
<dbReference type="InterPro" id="IPR011583">
    <property type="entry name" value="Chitinase_II/V-like_cat"/>
</dbReference>
<dbReference type="EMBL" id="MCFJ01000009">
    <property type="protein sequence ID" value="ORY62151.1"/>
    <property type="molecule type" value="Genomic_DNA"/>
</dbReference>
<dbReference type="STRING" id="1141098.A0A1Y2DSA0"/>
<comment type="subcellular location">
    <subcellularLocation>
        <location evidence="2">Secreted</location>
    </subcellularLocation>
</comment>
<evidence type="ECO:0000256" key="2">
    <source>
        <dbReference type="ARBA" id="ARBA00004613"/>
    </source>
</evidence>
<dbReference type="SMART" id="SM00636">
    <property type="entry name" value="Glyco_18"/>
    <property type="match status" value="1"/>
</dbReference>
<keyword evidence="5" id="KW-0964">Secreted</keyword>
<dbReference type="GO" id="GO:0008843">
    <property type="term" value="F:endochitinase activity"/>
    <property type="evidence" value="ECO:0007669"/>
    <property type="project" value="UniProtKB-EC"/>
</dbReference>
<dbReference type="Pfam" id="PF00704">
    <property type="entry name" value="Glyco_hydro_18"/>
    <property type="match status" value="2"/>
</dbReference>
<keyword evidence="10" id="KW-0624">Polysaccharide degradation</keyword>
<evidence type="ECO:0000256" key="5">
    <source>
        <dbReference type="ARBA" id="ARBA00022525"/>
    </source>
</evidence>
<dbReference type="GeneID" id="63781327"/>
<evidence type="ECO:0000256" key="4">
    <source>
        <dbReference type="ARBA" id="ARBA00012729"/>
    </source>
</evidence>
<dbReference type="Proteomes" id="UP000193689">
    <property type="component" value="Unassembled WGS sequence"/>
</dbReference>
<dbReference type="EC" id="3.2.1.14" evidence="4"/>
<dbReference type="SUPFAM" id="SSF54556">
    <property type="entry name" value="Chitinase insertion domain"/>
    <property type="match status" value="1"/>
</dbReference>
<keyword evidence="7" id="KW-0146">Chitin degradation</keyword>
<evidence type="ECO:0000313" key="14">
    <source>
        <dbReference type="Proteomes" id="UP000193689"/>
    </source>
</evidence>
<dbReference type="Gene3D" id="3.10.50.10">
    <property type="match status" value="1"/>
</dbReference>